<dbReference type="AlphaFoldDB" id="V4B6E1"/>
<gene>
    <name evidence="4" type="ORF">LOTGIDRAFT_93877</name>
</gene>
<dbReference type="SMART" id="SM00225">
    <property type="entry name" value="BTB"/>
    <property type="match status" value="1"/>
</dbReference>
<dbReference type="EMBL" id="KB203566">
    <property type="protein sequence ID" value="ESO84084.1"/>
    <property type="molecule type" value="Genomic_DNA"/>
</dbReference>
<evidence type="ECO:0000256" key="2">
    <source>
        <dbReference type="ARBA" id="ARBA00022737"/>
    </source>
</evidence>
<evidence type="ECO:0000313" key="5">
    <source>
        <dbReference type="Proteomes" id="UP000030746"/>
    </source>
</evidence>
<dbReference type="FunFam" id="1.25.40.420:FF:000001">
    <property type="entry name" value="Kelch-like family member 12"/>
    <property type="match status" value="1"/>
</dbReference>
<accession>V4B6E1</accession>
<dbReference type="Proteomes" id="UP000030746">
    <property type="component" value="Unassembled WGS sequence"/>
</dbReference>
<evidence type="ECO:0000313" key="4">
    <source>
        <dbReference type="EMBL" id="ESO84084.1"/>
    </source>
</evidence>
<dbReference type="SUPFAM" id="SSF117281">
    <property type="entry name" value="Kelch motif"/>
    <property type="match status" value="1"/>
</dbReference>
<dbReference type="Gene3D" id="3.30.710.10">
    <property type="entry name" value="Potassium Channel Kv1.1, Chain A"/>
    <property type="match status" value="1"/>
</dbReference>
<sequence>GGLTDLWNNAKHTDVRIYVEDRLFACHRVVLASMSAYFDAMFTSDMKETREGVVYLKNMKAHVFDMILKYIYKGETSEMFPEFAVDVLYASSLLQIVSLQELCEKYFSDNLTLNSCLEIWRLSCTMHCINLKDNAWTFFMDNFVEVSHTDEFLEMSKDELLLAINDDNMNVENEELVCDAVLRWFEHDRKRVYYLLEIFHNLRLALMSYAYIDCITRRKAYIADNSECSELLEQMKHVSARAEIVYGQPHIFREHGKAACTLSNDIYVSGGTSSFGSAETRFVRFETKRNRWEYCLAMREPRCYHELVTVGHYIYTIGGFAPEDAVSNVERYDTIQKEWTRIGNLAIPVGGMSATALNGIIFVFGG</sequence>
<dbReference type="SMART" id="SM00875">
    <property type="entry name" value="BACK"/>
    <property type="match status" value="1"/>
</dbReference>
<name>V4B6E1_LOTGI</name>
<dbReference type="InterPro" id="IPR000210">
    <property type="entry name" value="BTB/POZ_dom"/>
</dbReference>
<dbReference type="Pfam" id="PF01344">
    <property type="entry name" value="Kelch_1"/>
    <property type="match status" value="1"/>
</dbReference>
<proteinExistence type="predicted"/>
<dbReference type="HOGENOM" id="CLU_004253_14_6_1"/>
<dbReference type="Pfam" id="PF07707">
    <property type="entry name" value="BACK"/>
    <property type="match status" value="1"/>
</dbReference>
<evidence type="ECO:0000256" key="1">
    <source>
        <dbReference type="ARBA" id="ARBA00022441"/>
    </source>
</evidence>
<keyword evidence="5" id="KW-1185">Reference proteome</keyword>
<dbReference type="SMART" id="SM00612">
    <property type="entry name" value="Kelch"/>
    <property type="match status" value="2"/>
</dbReference>
<evidence type="ECO:0000259" key="3">
    <source>
        <dbReference type="PROSITE" id="PS50097"/>
    </source>
</evidence>
<dbReference type="InterPro" id="IPR011333">
    <property type="entry name" value="SKP1/BTB/POZ_sf"/>
</dbReference>
<dbReference type="GeneID" id="20252986"/>
<dbReference type="InterPro" id="IPR011705">
    <property type="entry name" value="BACK"/>
</dbReference>
<dbReference type="CTD" id="20252986"/>
<dbReference type="PROSITE" id="PS50097">
    <property type="entry name" value="BTB"/>
    <property type="match status" value="1"/>
</dbReference>
<dbReference type="InterPro" id="IPR006652">
    <property type="entry name" value="Kelch_1"/>
</dbReference>
<feature type="domain" description="BTB" evidence="3">
    <location>
        <begin position="13"/>
        <end position="75"/>
    </location>
</feature>
<dbReference type="PANTHER" id="PTHR24412:SF441">
    <property type="entry name" value="KELCH-LIKE PROTEIN 28"/>
    <property type="match status" value="1"/>
</dbReference>
<dbReference type="PANTHER" id="PTHR24412">
    <property type="entry name" value="KELCH PROTEIN"/>
    <property type="match status" value="1"/>
</dbReference>
<dbReference type="CDD" id="cd18186">
    <property type="entry name" value="BTB_POZ_ZBTB_KLHL-like"/>
    <property type="match status" value="1"/>
</dbReference>
<dbReference type="OMA" id="PHIFRER"/>
<organism evidence="4 5">
    <name type="scientific">Lottia gigantea</name>
    <name type="common">Giant owl limpet</name>
    <dbReference type="NCBI Taxonomy" id="225164"/>
    <lineage>
        <taxon>Eukaryota</taxon>
        <taxon>Metazoa</taxon>
        <taxon>Spiralia</taxon>
        <taxon>Lophotrochozoa</taxon>
        <taxon>Mollusca</taxon>
        <taxon>Gastropoda</taxon>
        <taxon>Patellogastropoda</taxon>
        <taxon>Lottioidea</taxon>
        <taxon>Lottiidae</taxon>
        <taxon>Lottia</taxon>
    </lineage>
</organism>
<keyword evidence="1" id="KW-0880">Kelch repeat</keyword>
<keyword evidence="2" id="KW-0677">Repeat</keyword>
<reference evidence="4 5" key="1">
    <citation type="journal article" date="2013" name="Nature">
        <title>Insights into bilaterian evolution from three spiralian genomes.</title>
        <authorList>
            <person name="Simakov O."/>
            <person name="Marletaz F."/>
            <person name="Cho S.J."/>
            <person name="Edsinger-Gonzales E."/>
            <person name="Havlak P."/>
            <person name="Hellsten U."/>
            <person name="Kuo D.H."/>
            <person name="Larsson T."/>
            <person name="Lv J."/>
            <person name="Arendt D."/>
            <person name="Savage R."/>
            <person name="Osoegawa K."/>
            <person name="de Jong P."/>
            <person name="Grimwood J."/>
            <person name="Chapman J.A."/>
            <person name="Shapiro H."/>
            <person name="Aerts A."/>
            <person name="Otillar R.P."/>
            <person name="Terry A.Y."/>
            <person name="Boore J.L."/>
            <person name="Grigoriev I.V."/>
            <person name="Lindberg D.R."/>
            <person name="Seaver E.C."/>
            <person name="Weisblat D.A."/>
            <person name="Putnam N.H."/>
            <person name="Rokhsar D.S."/>
        </authorList>
    </citation>
    <scope>NUCLEOTIDE SEQUENCE [LARGE SCALE GENOMIC DNA]</scope>
</reference>
<dbReference type="KEGG" id="lgi:LOTGIDRAFT_93877"/>
<dbReference type="STRING" id="225164.V4B6E1"/>
<feature type="non-terminal residue" evidence="4">
    <location>
        <position position="1"/>
    </location>
</feature>
<dbReference type="SUPFAM" id="SSF54695">
    <property type="entry name" value="POZ domain"/>
    <property type="match status" value="1"/>
</dbReference>
<dbReference type="Pfam" id="PF00651">
    <property type="entry name" value="BTB"/>
    <property type="match status" value="1"/>
</dbReference>
<dbReference type="Gene3D" id="1.25.40.420">
    <property type="match status" value="1"/>
</dbReference>
<dbReference type="RefSeq" id="XP_009065212.1">
    <property type="nucleotide sequence ID" value="XM_009066964.1"/>
</dbReference>
<dbReference type="OrthoDB" id="45365at2759"/>
<dbReference type="InterPro" id="IPR015915">
    <property type="entry name" value="Kelch-typ_b-propeller"/>
</dbReference>
<feature type="non-terminal residue" evidence="4">
    <location>
        <position position="366"/>
    </location>
</feature>
<protein>
    <recommendedName>
        <fullName evidence="3">BTB domain-containing protein</fullName>
    </recommendedName>
</protein>
<dbReference type="Gene3D" id="2.120.10.80">
    <property type="entry name" value="Kelch-type beta propeller"/>
    <property type="match status" value="1"/>
</dbReference>